<accession>A0ABS9WYM0</accession>
<dbReference type="EMBL" id="JAKKSL010000001">
    <property type="protein sequence ID" value="MCI2283030.1"/>
    <property type="molecule type" value="Genomic_DNA"/>
</dbReference>
<reference evidence="1" key="1">
    <citation type="submission" date="2022-01" db="EMBL/GenBank/DDBJ databases">
        <title>Colwellia maritima, isolated from seawater.</title>
        <authorList>
            <person name="Kristyanto S."/>
            <person name="Jung J."/>
            <person name="Jeon C.O."/>
        </authorList>
    </citation>
    <scope>NUCLEOTIDE SEQUENCE</scope>
    <source>
        <strain evidence="1">MSW7</strain>
    </source>
</reference>
<protein>
    <submittedName>
        <fullName evidence="1">Uncharacterized protein</fullName>
    </submittedName>
</protein>
<sequence length="79" mass="9287">MLNSEQIHEVLKGICKEESAKSSHPIYAYEHKLTDNLFIYVKRKKGLRLNVIPYDLVNDECDITRIRDAFRNNLPKLNL</sequence>
<gene>
    <name evidence="1" type="ORF">L3081_05985</name>
</gene>
<evidence type="ECO:0000313" key="2">
    <source>
        <dbReference type="Proteomes" id="UP001139646"/>
    </source>
</evidence>
<dbReference type="RefSeq" id="WP_242284176.1">
    <property type="nucleotide sequence ID" value="NZ_JAKKSL010000001.1"/>
</dbReference>
<keyword evidence="2" id="KW-1185">Reference proteome</keyword>
<dbReference type="Proteomes" id="UP001139646">
    <property type="component" value="Unassembled WGS sequence"/>
</dbReference>
<proteinExistence type="predicted"/>
<comment type="caution">
    <text evidence="1">The sequence shown here is derived from an EMBL/GenBank/DDBJ whole genome shotgun (WGS) entry which is preliminary data.</text>
</comment>
<name>A0ABS9WYM0_9GAMM</name>
<evidence type="ECO:0000313" key="1">
    <source>
        <dbReference type="EMBL" id="MCI2283030.1"/>
    </source>
</evidence>
<organism evidence="1 2">
    <name type="scientific">Colwellia maritima</name>
    <dbReference type="NCBI Taxonomy" id="2912588"/>
    <lineage>
        <taxon>Bacteria</taxon>
        <taxon>Pseudomonadati</taxon>
        <taxon>Pseudomonadota</taxon>
        <taxon>Gammaproteobacteria</taxon>
        <taxon>Alteromonadales</taxon>
        <taxon>Colwelliaceae</taxon>
        <taxon>Colwellia</taxon>
    </lineage>
</organism>